<sequence>MELEERCCMCVHEVDAEIGKLMKSVGSELDDLLLRVWPDGLPRQDELVLASLSPEKRLRLAQRLKAILAITAPVTAEAGIASVKDAAAIAGVQPSRLYGLLAAWKESPHLASLGIHAADSLNRASGISDSQRDRIKQRALALTNENHGLSAGAIRTMMLAEGGEMPSPATLIKLIEAARRESPPGRFGCKIIIDSAGLDLLDPEGLRLRLYAVIDEGTGVVLGASVATDRSLALGAIHAAEDALGGVAELDIDHLDVCADGPEMDIRFDPDDTEGRALIAQRMQIAAPPSSTSERHYGRAVIRNLGNRLGRIWLGVGKREGNVSYRTGREAALPSLDVSNLWMIEDAIEAHNAKRLGLAAGAARPEDQGAALKRVLSRLRELVELEPLMYDLPLYAPLKGDFAVSSDD</sequence>
<protein>
    <recommendedName>
        <fullName evidence="3">Transposase</fullName>
    </recommendedName>
</protein>
<dbReference type="Proteomes" id="UP001055580">
    <property type="component" value="Chromosome"/>
</dbReference>
<dbReference type="RefSeq" id="WP_250750588.1">
    <property type="nucleotide sequence ID" value="NZ_CP098401.1"/>
</dbReference>
<evidence type="ECO:0000313" key="1">
    <source>
        <dbReference type="EMBL" id="URW75055.1"/>
    </source>
</evidence>
<name>A0ABY4TT94_9SPHN</name>
<keyword evidence="2" id="KW-1185">Reference proteome</keyword>
<evidence type="ECO:0008006" key="3">
    <source>
        <dbReference type="Google" id="ProtNLM"/>
    </source>
</evidence>
<accession>A0ABY4TT94</accession>
<reference evidence="1" key="1">
    <citation type="submission" date="2022-05" db="EMBL/GenBank/DDBJ databases">
        <title>Sphingomonas sp. strain RMG20 Genome sequencing and assembly.</title>
        <authorList>
            <person name="Kim I."/>
        </authorList>
    </citation>
    <scope>NUCLEOTIDE SEQUENCE</scope>
    <source>
        <strain evidence="1">RMG20</strain>
    </source>
</reference>
<proteinExistence type="predicted"/>
<organism evidence="1 2">
    <name type="scientific">Sphingomonas donggukensis</name>
    <dbReference type="NCBI Taxonomy" id="2949093"/>
    <lineage>
        <taxon>Bacteria</taxon>
        <taxon>Pseudomonadati</taxon>
        <taxon>Pseudomonadota</taxon>
        <taxon>Alphaproteobacteria</taxon>
        <taxon>Sphingomonadales</taxon>
        <taxon>Sphingomonadaceae</taxon>
        <taxon>Sphingomonas</taxon>
    </lineage>
</organism>
<evidence type="ECO:0000313" key="2">
    <source>
        <dbReference type="Proteomes" id="UP001055580"/>
    </source>
</evidence>
<dbReference type="EMBL" id="CP098401">
    <property type="protein sequence ID" value="URW75055.1"/>
    <property type="molecule type" value="Genomic_DNA"/>
</dbReference>
<gene>
    <name evidence="1" type="ORF">M9980_10860</name>
</gene>